<dbReference type="AlphaFoldDB" id="A0A250WZ06"/>
<dbReference type="GO" id="GO:0001671">
    <property type="term" value="F:ATPase activator activity"/>
    <property type="evidence" value="ECO:0007669"/>
    <property type="project" value="InterPro"/>
</dbReference>
<dbReference type="Gene3D" id="1.10.287.110">
    <property type="entry name" value="DnaJ domain"/>
    <property type="match status" value="1"/>
</dbReference>
<dbReference type="Gene3D" id="1.20.1280.20">
    <property type="entry name" value="HscB, C-terminal domain"/>
    <property type="match status" value="1"/>
</dbReference>
<dbReference type="STRING" id="1157962.A0A250WZ06"/>
<keyword evidence="5" id="KW-1185">Reference proteome</keyword>
<feature type="domain" description="J" evidence="3">
    <location>
        <begin position="74"/>
        <end position="147"/>
    </location>
</feature>
<dbReference type="OrthoDB" id="448954at2759"/>
<dbReference type="GO" id="GO:0051087">
    <property type="term" value="F:protein-folding chaperone binding"/>
    <property type="evidence" value="ECO:0007669"/>
    <property type="project" value="InterPro"/>
</dbReference>
<evidence type="ECO:0000313" key="4">
    <source>
        <dbReference type="EMBL" id="GAX75929.1"/>
    </source>
</evidence>
<evidence type="ECO:0000256" key="2">
    <source>
        <dbReference type="ARBA" id="ARBA00023186"/>
    </source>
</evidence>
<dbReference type="PANTHER" id="PTHR14021">
    <property type="entry name" value="IRON-SULFUR CLUSTER CO-CHAPERONE PROTEIN HSCB"/>
    <property type="match status" value="1"/>
</dbReference>
<dbReference type="NCBIfam" id="TIGR00714">
    <property type="entry name" value="hscB"/>
    <property type="match status" value="1"/>
</dbReference>
<evidence type="ECO:0000313" key="5">
    <source>
        <dbReference type="Proteomes" id="UP000232323"/>
    </source>
</evidence>
<comment type="similarity">
    <text evidence="1">Belongs to the HscB family.</text>
</comment>
<dbReference type="CDD" id="cd06257">
    <property type="entry name" value="DnaJ"/>
    <property type="match status" value="1"/>
</dbReference>
<dbReference type="PANTHER" id="PTHR14021:SF15">
    <property type="entry name" value="IRON-SULFUR CLUSTER CO-CHAPERONE PROTEIN HSCB"/>
    <property type="match status" value="1"/>
</dbReference>
<keyword evidence="2" id="KW-0143">Chaperone</keyword>
<name>A0A250WZ06_9CHLO</name>
<dbReference type="PROSITE" id="PS50076">
    <property type="entry name" value="DNAJ_2"/>
    <property type="match status" value="1"/>
</dbReference>
<gene>
    <name evidence="4" type="ORF">CEUSTIGMA_g3372.t1</name>
</gene>
<reference evidence="4 5" key="1">
    <citation type="submission" date="2017-08" db="EMBL/GenBank/DDBJ databases">
        <title>Acidophilic green algal genome provides insights into adaptation to an acidic environment.</title>
        <authorList>
            <person name="Hirooka S."/>
            <person name="Hirose Y."/>
            <person name="Kanesaki Y."/>
            <person name="Higuchi S."/>
            <person name="Fujiwara T."/>
            <person name="Onuma R."/>
            <person name="Era A."/>
            <person name="Ohbayashi R."/>
            <person name="Uzuka A."/>
            <person name="Nozaki H."/>
            <person name="Yoshikawa H."/>
            <person name="Miyagishima S.Y."/>
        </authorList>
    </citation>
    <scope>NUCLEOTIDE SEQUENCE [LARGE SCALE GENOMIC DNA]</scope>
    <source>
        <strain evidence="4 5">NIES-2499</strain>
    </source>
</reference>
<dbReference type="SUPFAM" id="SSF46565">
    <property type="entry name" value="Chaperone J-domain"/>
    <property type="match status" value="1"/>
</dbReference>
<dbReference type="Pfam" id="PF00226">
    <property type="entry name" value="DnaJ"/>
    <property type="match status" value="1"/>
</dbReference>
<dbReference type="Proteomes" id="UP000232323">
    <property type="component" value="Unassembled WGS sequence"/>
</dbReference>
<dbReference type="GO" id="GO:0044571">
    <property type="term" value="P:[2Fe-2S] cluster assembly"/>
    <property type="evidence" value="ECO:0007669"/>
    <property type="project" value="InterPro"/>
</dbReference>
<comment type="caution">
    <text evidence="4">The sequence shown here is derived from an EMBL/GenBank/DDBJ whole genome shotgun (WGS) entry which is preliminary data.</text>
</comment>
<protein>
    <recommendedName>
        <fullName evidence="3">J domain-containing protein</fullName>
    </recommendedName>
</protein>
<dbReference type="InterPro" id="IPR004640">
    <property type="entry name" value="HscB"/>
</dbReference>
<dbReference type="GO" id="GO:0051259">
    <property type="term" value="P:protein complex oligomerization"/>
    <property type="evidence" value="ECO:0007669"/>
    <property type="project" value="InterPro"/>
</dbReference>
<dbReference type="InterPro" id="IPR001623">
    <property type="entry name" value="DnaJ_domain"/>
</dbReference>
<dbReference type="Pfam" id="PF07743">
    <property type="entry name" value="HSCB_C"/>
    <property type="match status" value="1"/>
</dbReference>
<dbReference type="InterPro" id="IPR036386">
    <property type="entry name" value="HscB_C_sf"/>
</dbReference>
<dbReference type="InterPro" id="IPR009073">
    <property type="entry name" value="HscB_oligo_C"/>
</dbReference>
<dbReference type="EMBL" id="BEGY01000014">
    <property type="protein sequence ID" value="GAX75929.1"/>
    <property type="molecule type" value="Genomic_DNA"/>
</dbReference>
<evidence type="ECO:0000259" key="3">
    <source>
        <dbReference type="PROSITE" id="PS50076"/>
    </source>
</evidence>
<proteinExistence type="inferred from homology"/>
<accession>A0A250WZ06</accession>
<evidence type="ECO:0000256" key="1">
    <source>
        <dbReference type="ARBA" id="ARBA00010476"/>
    </source>
</evidence>
<dbReference type="SUPFAM" id="SSF47144">
    <property type="entry name" value="HSC20 (HSCB), C-terminal oligomerisation domain"/>
    <property type="match status" value="1"/>
</dbReference>
<organism evidence="4 5">
    <name type="scientific">Chlamydomonas eustigma</name>
    <dbReference type="NCBI Taxonomy" id="1157962"/>
    <lineage>
        <taxon>Eukaryota</taxon>
        <taxon>Viridiplantae</taxon>
        <taxon>Chlorophyta</taxon>
        <taxon>core chlorophytes</taxon>
        <taxon>Chlorophyceae</taxon>
        <taxon>CS clade</taxon>
        <taxon>Chlamydomonadales</taxon>
        <taxon>Chlamydomonadaceae</taxon>
        <taxon>Chlamydomonas</taxon>
    </lineage>
</organism>
<dbReference type="InterPro" id="IPR036869">
    <property type="entry name" value="J_dom_sf"/>
</dbReference>
<sequence length="241" mass="27135">MPLSLLCTQLTHFIGSSSMYTGRKLSKFTSCSTQAELPPTPKEMSCWSCQHRFQQGGVVCSGCDKIQPLDTSLNYFEVLGMPNMQFDLDLEMLEKQYKRLQWQIHPDRLAARTPQEQDYSAQSVMHINVAYGVLRHPLSRANYILAQRGIINEVDSEGASISDLDFLNEVMDLRERVDETSDIAPLQSLLTANKEQQRQLIQRLSSALASPCGSSEAVTLAFQLTYVCKLEEAIVKKLPEL</sequence>